<dbReference type="KEGG" id="vg:65115660"/>
<evidence type="ECO:0000313" key="1">
    <source>
        <dbReference type="EMBL" id="AXQ61334.1"/>
    </source>
</evidence>
<keyword evidence="2" id="KW-1185">Reference proteome</keyword>
<proteinExistence type="predicted"/>
<accession>A0A385DPR4</accession>
<gene>
    <name evidence="1" type="primary">14</name>
    <name evidence="1" type="ORF">SEA_MARIETTA_14</name>
</gene>
<dbReference type="RefSeq" id="YP_010097991.1">
    <property type="nucleotide sequence ID" value="NC_055763.1"/>
</dbReference>
<reference evidence="1 2" key="1">
    <citation type="submission" date="2018-07" db="EMBL/GenBank/DDBJ databases">
        <authorList>
            <person name="Burke E.M."/>
            <person name="Good S."/>
            <person name="Jeffords E.T."/>
            <person name="Pearson M."/>
            <person name="Sohlstrom A."/>
            <person name="Westholm D.E."/>
            <person name="Butela K.A."/>
            <person name="Garlena R.A."/>
            <person name="Russell D.A."/>
            <person name="Pope W.H."/>
            <person name="Jacobs-Sera D."/>
            <person name="Hatfull G.F."/>
        </authorList>
    </citation>
    <scope>NUCLEOTIDE SEQUENCE [LARGE SCALE GENOMIC DNA]</scope>
</reference>
<dbReference type="GeneID" id="65115660"/>
<evidence type="ECO:0000313" key="2">
    <source>
        <dbReference type="Proteomes" id="UP000263654"/>
    </source>
</evidence>
<sequence length="121" mass="13575">MSNTEERELTVQDQFDAAQALGEVRRKIDAGEDLAEAEKALLVYSANWVAANEMAGFWKQVAMYRPTGNPDKDIISHIRSFEALLDRGLTAAKRGLLVGEVTALEALRSDFRECFTRELKK</sequence>
<dbReference type="Proteomes" id="UP000263654">
    <property type="component" value="Segment"/>
</dbReference>
<name>A0A385DPR4_9CAUD</name>
<organism evidence="1 2">
    <name type="scientific">Gordonia phage Marietta</name>
    <dbReference type="NCBI Taxonomy" id="2301558"/>
    <lineage>
        <taxon>Viruses</taxon>
        <taxon>Duplodnaviria</taxon>
        <taxon>Heunggongvirae</taxon>
        <taxon>Uroviricota</taxon>
        <taxon>Caudoviricetes</taxon>
        <taxon>Zierdtviridae</taxon>
        <taxon>Emilbogenvirinae</taxon>
        <taxon>Sukkupivirus</taxon>
        <taxon>Sukkupivirus marietta</taxon>
    </lineage>
</organism>
<dbReference type="EMBL" id="MH669007">
    <property type="protein sequence ID" value="AXQ61334.1"/>
    <property type="molecule type" value="Genomic_DNA"/>
</dbReference>
<protein>
    <submittedName>
        <fullName evidence="1">Uncharacterized protein</fullName>
    </submittedName>
</protein>